<proteinExistence type="predicted"/>
<evidence type="ECO:0000313" key="1">
    <source>
        <dbReference type="EMBL" id="MDP9838124.1"/>
    </source>
</evidence>
<sequence>MRARDRGKAVLQCRQQRSTGISISAQVMCIRTGFEAAHSNFTDAFQYASAETP</sequence>
<accession>A0ABT9PUH4</accession>
<dbReference type="EMBL" id="JAUSRF010000009">
    <property type="protein sequence ID" value="MDP9838124.1"/>
    <property type="molecule type" value="Genomic_DNA"/>
</dbReference>
<gene>
    <name evidence="1" type="ORF">J2T09_002891</name>
</gene>
<name>A0ABT9PUH4_9HYPH</name>
<organism evidence="1 2">
    <name type="scientific">Neorhizobium huautlense</name>
    <dbReference type="NCBI Taxonomy" id="67774"/>
    <lineage>
        <taxon>Bacteria</taxon>
        <taxon>Pseudomonadati</taxon>
        <taxon>Pseudomonadota</taxon>
        <taxon>Alphaproteobacteria</taxon>
        <taxon>Hyphomicrobiales</taxon>
        <taxon>Rhizobiaceae</taxon>
        <taxon>Rhizobium/Agrobacterium group</taxon>
        <taxon>Neorhizobium</taxon>
    </lineage>
</organism>
<reference evidence="1 2" key="1">
    <citation type="submission" date="2023-07" db="EMBL/GenBank/DDBJ databases">
        <title>Sorghum-associated microbial communities from plants grown in Nebraska, USA.</title>
        <authorList>
            <person name="Schachtman D."/>
        </authorList>
    </citation>
    <scope>NUCLEOTIDE SEQUENCE [LARGE SCALE GENOMIC DNA]</scope>
    <source>
        <strain evidence="1 2">DS1307</strain>
    </source>
</reference>
<comment type="caution">
    <text evidence="1">The sequence shown here is derived from an EMBL/GenBank/DDBJ whole genome shotgun (WGS) entry which is preliminary data.</text>
</comment>
<evidence type="ECO:0000313" key="2">
    <source>
        <dbReference type="Proteomes" id="UP001241472"/>
    </source>
</evidence>
<protein>
    <submittedName>
        <fullName evidence="1">Uncharacterized protein</fullName>
    </submittedName>
</protein>
<keyword evidence="2" id="KW-1185">Reference proteome</keyword>
<dbReference type="Proteomes" id="UP001241472">
    <property type="component" value="Unassembled WGS sequence"/>
</dbReference>